<reference evidence="10" key="1">
    <citation type="submission" date="2016-02" db="EMBL/GenBank/DDBJ databases">
        <authorList>
            <person name="Schultz-Johansen M."/>
            <person name="Glaring M.A."/>
            <person name="Bech P.K."/>
            <person name="Stougaard P."/>
        </authorList>
    </citation>
    <scope>NUCLEOTIDE SEQUENCE [LARGE SCALE GENOMIC DNA]</scope>
    <source>
        <strain evidence="10">S66</strain>
    </source>
</reference>
<evidence type="ECO:0000256" key="2">
    <source>
        <dbReference type="ARBA" id="ARBA00022517"/>
    </source>
</evidence>
<keyword evidence="8" id="KW-0963">Cytoplasm</keyword>
<organism evidence="9 10">
    <name type="scientific">Paraglaciecola hydrolytica</name>
    <dbReference type="NCBI Taxonomy" id="1799789"/>
    <lineage>
        <taxon>Bacteria</taxon>
        <taxon>Pseudomonadati</taxon>
        <taxon>Pseudomonadota</taxon>
        <taxon>Gammaproteobacteria</taxon>
        <taxon>Alteromonadales</taxon>
        <taxon>Alteromonadaceae</taxon>
        <taxon>Paraglaciecola</taxon>
    </lineage>
</organism>
<dbReference type="Proteomes" id="UP000070299">
    <property type="component" value="Unassembled WGS sequence"/>
</dbReference>
<dbReference type="RefSeq" id="WP_068375473.1">
    <property type="nucleotide sequence ID" value="NZ_LSNE01000005.1"/>
</dbReference>
<keyword evidence="3 8" id="KW-0540">Nuclease</keyword>
<accession>A0A136A0V2</accession>
<feature type="binding site" evidence="8">
    <location>
        <position position="134"/>
    </location>
    <ligand>
        <name>Zn(2+)</name>
        <dbReference type="ChEBI" id="CHEBI:29105"/>
        <note>catalytic</note>
    </ligand>
</feature>
<name>A0A136A0V2_9ALTE</name>
<evidence type="ECO:0000313" key="9">
    <source>
        <dbReference type="EMBL" id="KXI28770.1"/>
    </source>
</evidence>
<evidence type="ECO:0000256" key="6">
    <source>
        <dbReference type="ARBA" id="ARBA00022801"/>
    </source>
</evidence>
<dbReference type="OrthoDB" id="9807740at2"/>
<dbReference type="AlphaFoldDB" id="A0A136A0V2"/>
<dbReference type="EC" id="3.1.-.-" evidence="8"/>
<evidence type="ECO:0000256" key="8">
    <source>
        <dbReference type="HAMAP-Rule" id="MF_00009"/>
    </source>
</evidence>
<keyword evidence="4 8" id="KW-0479">Metal-binding</keyword>
<feature type="binding site" evidence="8">
    <location>
        <position position="138"/>
    </location>
    <ligand>
        <name>Zn(2+)</name>
        <dbReference type="ChEBI" id="CHEBI:29105"/>
        <note>catalytic</note>
    </ligand>
</feature>
<comment type="similarity">
    <text evidence="1 8">Belongs to the endoribonuclease YbeY family.</text>
</comment>
<keyword evidence="8" id="KW-0698">rRNA processing</keyword>
<evidence type="ECO:0000256" key="4">
    <source>
        <dbReference type="ARBA" id="ARBA00022723"/>
    </source>
</evidence>
<keyword evidence="2 8" id="KW-0690">Ribosome biogenesis</keyword>
<protein>
    <recommendedName>
        <fullName evidence="8">Endoribonuclease YbeY</fullName>
        <ecNumber evidence="8">3.1.-.-</ecNumber>
    </recommendedName>
</protein>
<comment type="subcellular location">
    <subcellularLocation>
        <location evidence="8">Cytoplasm</location>
    </subcellularLocation>
</comment>
<dbReference type="Gene3D" id="3.40.390.30">
    <property type="entry name" value="Metalloproteases ('zincins'), catalytic domain"/>
    <property type="match status" value="1"/>
</dbReference>
<dbReference type="InterPro" id="IPR020549">
    <property type="entry name" value="YbeY_CS"/>
</dbReference>
<keyword evidence="5 8" id="KW-0255">Endonuclease</keyword>
<dbReference type="InterPro" id="IPR023091">
    <property type="entry name" value="MetalPrtase_cat_dom_sf_prd"/>
</dbReference>
<dbReference type="GO" id="GO:0005737">
    <property type="term" value="C:cytoplasm"/>
    <property type="evidence" value="ECO:0007669"/>
    <property type="project" value="UniProtKB-SubCell"/>
</dbReference>
<dbReference type="GO" id="GO:0004521">
    <property type="term" value="F:RNA endonuclease activity"/>
    <property type="evidence" value="ECO:0007669"/>
    <property type="project" value="UniProtKB-UniRule"/>
</dbReference>
<dbReference type="PROSITE" id="PS01306">
    <property type="entry name" value="UPF0054"/>
    <property type="match status" value="1"/>
</dbReference>
<gene>
    <name evidence="8" type="primary">ybeY</name>
    <name evidence="9" type="ORF">AX660_11195</name>
</gene>
<keyword evidence="10" id="KW-1185">Reference proteome</keyword>
<dbReference type="PANTHER" id="PTHR46986">
    <property type="entry name" value="ENDORIBONUCLEASE YBEY, CHLOROPLASTIC"/>
    <property type="match status" value="1"/>
</dbReference>
<dbReference type="GO" id="GO:0006364">
    <property type="term" value="P:rRNA processing"/>
    <property type="evidence" value="ECO:0007669"/>
    <property type="project" value="UniProtKB-UniRule"/>
</dbReference>
<dbReference type="Pfam" id="PF02130">
    <property type="entry name" value="YbeY"/>
    <property type="match status" value="1"/>
</dbReference>
<dbReference type="GO" id="GO:0004222">
    <property type="term" value="F:metalloendopeptidase activity"/>
    <property type="evidence" value="ECO:0007669"/>
    <property type="project" value="InterPro"/>
</dbReference>
<proteinExistence type="inferred from homology"/>
<evidence type="ECO:0000256" key="1">
    <source>
        <dbReference type="ARBA" id="ARBA00010875"/>
    </source>
</evidence>
<evidence type="ECO:0000256" key="3">
    <source>
        <dbReference type="ARBA" id="ARBA00022722"/>
    </source>
</evidence>
<evidence type="ECO:0000256" key="5">
    <source>
        <dbReference type="ARBA" id="ARBA00022759"/>
    </source>
</evidence>
<dbReference type="STRING" id="1799789.AX660_11195"/>
<dbReference type="HAMAP" id="MF_00009">
    <property type="entry name" value="Endoribonucl_YbeY"/>
    <property type="match status" value="1"/>
</dbReference>
<dbReference type="GO" id="GO:0008270">
    <property type="term" value="F:zinc ion binding"/>
    <property type="evidence" value="ECO:0007669"/>
    <property type="project" value="UniProtKB-UniRule"/>
</dbReference>
<dbReference type="EMBL" id="LSNE01000005">
    <property type="protein sequence ID" value="KXI28770.1"/>
    <property type="molecule type" value="Genomic_DNA"/>
</dbReference>
<dbReference type="PANTHER" id="PTHR46986:SF1">
    <property type="entry name" value="ENDORIBONUCLEASE YBEY, CHLOROPLASTIC"/>
    <property type="match status" value="1"/>
</dbReference>
<evidence type="ECO:0000313" key="10">
    <source>
        <dbReference type="Proteomes" id="UP000070299"/>
    </source>
</evidence>
<dbReference type="NCBIfam" id="TIGR00043">
    <property type="entry name" value="rRNA maturation RNase YbeY"/>
    <property type="match status" value="1"/>
</dbReference>
<dbReference type="InterPro" id="IPR002036">
    <property type="entry name" value="YbeY"/>
</dbReference>
<sequence length="173" mass="19729">MSAILDLQIATEQADIPSEQDFSLWLEHVFAALSISDKEITIRIVDDAESQQLNYQYRSKNSPTNVLSFPFEMPDFMGMDDEENAEHDDNHVASLAEAEFNLLGDLVICAPVVTREATEQNKTLKHHWAHMVVHGTLHLLGYDHINDDEAEDMEALERQILQQLAIDDPYQNH</sequence>
<comment type="function">
    <text evidence="8">Single strand-specific metallo-endoribonuclease involved in late-stage 70S ribosome quality control and in maturation of the 3' terminus of the 16S rRNA.</text>
</comment>
<feature type="binding site" evidence="8">
    <location>
        <position position="144"/>
    </location>
    <ligand>
        <name>Zn(2+)</name>
        <dbReference type="ChEBI" id="CHEBI:29105"/>
        <note>catalytic</note>
    </ligand>
</feature>
<evidence type="ECO:0000256" key="7">
    <source>
        <dbReference type="ARBA" id="ARBA00022833"/>
    </source>
</evidence>
<keyword evidence="7 8" id="KW-0862">Zinc</keyword>
<keyword evidence="6 8" id="KW-0378">Hydrolase</keyword>
<comment type="cofactor">
    <cofactor evidence="8">
        <name>Zn(2+)</name>
        <dbReference type="ChEBI" id="CHEBI:29105"/>
    </cofactor>
    <text evidence="8">Binds 1 zinc ion.</text>
</comment>
<comment type="caution">
    <text evidence="9">The sequence shown here is derived from an EMBL/GenBank/DDBJ whole genome shotgun (WGS) entry which is preliminary data.</text>
</comment>
<dbReference type="SUPFAM" id="SSF55486">
    <property type="entry name" value="Metalloproteases ('zincins'), catalytic domain"/>
    <property type="match status" value="1"/>
</dbReference>